<dbReference type="EMBL" id="CP022515">
    <property type="protein sequence ID" value="ASO06866.1"/>
    <property type="molecule type" value="Genomic_DNA"/>
</dbReference>
<evidence type="ECO:0000256" key="3">
    <source>
        <dbReference type="ARBA" id="ARBA00022989"/>
    </source>
</evidence>
<evidence type="ECO:0000313" key="8">
    <source>
        <dbReference type="Proteomes" id="UP000204551"/>
    </source>
</evidence>
<feature type="transmembrane region" description="Helical" evidence="5">
    <location>
        <begin position="43"/>
        <end position="67"/>
    </location>
</feature>
<evidence type="ECO:0000256" key="2">
    <source>
        <dbReference type="ARBA" id="ARBA00022692"/>
    </source>
</evidence>
<feature type="transmembrane region" description="Helical" evidence="5">
    <location>
        <begin position="116"/>
        <end position="134"/>
    </location>
</feature>
<feature type="transmembrane region" description="Helical" evidence="5">
    <location>
        <begin position="74"/>
        <end position="96"/>
    </location>
</feature>
<dbReference type="GO" id="GO:0016020">
    <property type="term" value="C:membrane"/>
    <property type="evidence" value="ECO:0007669"/>
    <property type="project" value="UniProtKB-SubCell"/>
</dbReference>
<comment type="subcellular location">
    <subcellularLocation>
        <location evidence="1">Membrane</location>
        <topology evidence="1">Multi-pass membrane protein</topology>
    </subcellularLocation>
</comment>
<gene>
    <name evidence="7" type="ORF">AREALGSMS7_03445</name>
</gene>
<organism evidence="7 8">
    <name type="scientific">Arenibacter algicola</name>
    <dbReference type="NCBI Taxonomy" id="616991"/>
    <lineage>
        <taxon>Bacteria</taxon>
        <taxon>Pseudomonadati</taxon>
        <taxon>Bacteroidota</taxon>
        <taxon>Flavobacteriia</taxon>
        <taxon>Flavobacteriales</taxon>
        <taxon>Flavobacteriaceae</taxon>
        <taxon>Arenibacter</taxon>
    </lineage>
</organism>
<keyword evidence="2 5" id="KW-0812">Transmembrane</keyword>
<evidence type="ECO:0000259" key="6">
    <source>
        <dbReference type="Pfam" id="PF07291"/>
    </source>
</evidence>
<evidence type="ECO:0000256" key="4">
    <source>
        <dbReference type="ARBA" id="ARBA00023136"/>
    </source>
</evidence>
<protein>
    <submittedName>
        <fullName evidence="7">Tellurium resistance protein TerC</fullName>
    </submittedName>
</protein>
<dbReference type="KEGG" id="aalg:AREALGSMS7_03445"/>
<proteinExistence type="predicted"/>
<evidence type="ECO:0000313" key="7">
    <source>
        <dbReference type="EMBL" id="ASO06866.1"/>
    </source>
</evidence>
<dbReference type="Pfam" id="PF07291">
    <property type="entry name" value="MauE"/>
    <property type="match status" value="1"/>
</dbReference>
<dbReference type="InterPro" id="IPR009908">
    <property type="entry name" value="Methylamine_util_MauE"/>
</dbReference>
<name>A0A221V0I2_9FLAO</name>
<dbReference type="GO" id="GO:0030416">
    <property type="term" value="P:methylamine metabolic process"/>
    <property type="evidence" value="ECO:0007669"/>
    <property type="project" value="InterPro"/>
</dbReference>
<evidence type="ECO:0000256" key="5">
    <source>
        <dbReference type="SAM" id="Phobius"/>
    </source>
</evidence>
<dbReference type="Proteomes" id="UP000204551">
    <property type="component" value="Chromosome"/>
</dbReference>
<dbReference type="AlphaFoldDB" id="A0A221V0I2"/>
<feature type="domain" description="Methylamine utilisation protein MauE" evidence="6">
    <location>
        <begin position="8"/>
        <end position="131"/>
    </location>
</feature>
<keyword evidence="4 5" id="KW-0472">Membrane</keyword>
<accession>A0A221V0I2</accession>
<sequence length="146" mass="16497">MGFYRRTIRIIGLLYIVLFVYTATSKLIHLGQFQLQLERFPFISSYATWIAIGVPLVELVVAGLFLFDKYILTALYASMSLMTLFTTYIIMVLSFSDSIPCSCGGVVSSMGWKTHIIFNSTFIILALIGIFLISKKYGYISEQQTT</sequence>
<dbReference type="UniPathway" id="UPA00895"/>
<feature type="transmembrane region" description="Helical" evidence="5">
    <location>
        <begin position="12"/>
        <end position="31"/>
    </location>
</feature>
<keyword evidence="3 5" id="KW-1133">Transmembrane helix</keyword>
<reference evidence="7 8" key="1">
    <citation type="submission" date="2017-07" db="EMBL/GenBank/DDBJ databases">
        <title>Genome Sequence of Arenibacter algicola Strain SMS7 Isolated from a culture of the Diatom Skeletonema marinoi.</title>
        <authorList>
            <person name="Topel M."/>
            <person name="Pinder M.I.M."/>
            <person name="Johansson O.N."/>
            <person name="Kourtchenko O."/>
            <person name="Godhe A."/>
            <person name="Clarke A.K."/>
        </authorList>
    </citation>
    <scope>NUCLEOTIDE SEQUENCE [LARGE SCALE GENOMIC DNA]</scope>
    <source>
        <strain evidence="7 8">SMS7</strain>
    </source>
</reference>
<evidence type="ECO:0000256" key="1">
    <source>
        <dbReference type="ARBA" id="ARBA00004141"/>
    </source>
</evidence>